<protein>
    <submittedName>
        <fullName evidence="2 3">Uncharacterized protein isoform X1</fullName>
    </submittedName>
</protein>
<sequence length="216" mass="24760">MKAYPSLFAHVYIRCIAERTFPRAWKQQRLFLIPKPGKMNDDPFSYRLFAFERIICKKLEREIDAIREVTLMAPNAFKGERWQGGTKQYCLVCTLAVNNAFNSANWSLVLQALQREVYPRALFLGQYCGTSWRRQYSCGRYDGILRLPLPDGFAVEGFADDLALVTVEKHLSNVSAKCSLAIDMMMSWLKDNGLSLAEHKTEAVVTELHIPWAMPD</sequence>
<accession>A0ABM4GNX4</accession>
<dbReference type="Proteomes" id="UP001652661">
    <property type="component" value="Chromosome 2L"/>
</dbReference>
<dbReference type="RefSeq" id="XP_070144408.1">
    <property type="nucleotide sequence ID" value="XM_070288307.1"/>
</dbReference>
<reference evidence="1 2" key="1">
    <citation type="submission" date="2025-05" db="UniProtKB">
        <authorList>
            <consortium name="RefSeq"/>
        </authorList>
    </citation>
    <scope>NUCLEOTIDE SEQUENCE [LARGE SCALE GENOMIC DNA]</scope>
    <source>
        <strain evidence="1 2">14028-0561.14</strain>
        <tissue evidence="2 3">Whole fly</tissue>
    </source>
</reference>
<proteinExistence type="predicted"/>
<organism evidence="1 2">
    <name type="scientific">Drosophila kikkawai</name>
    <name type="common">Fruit fly</name>
    <dbReference type="NCBI Taxonomy" id="30033"/>
    <lineage>
        <taxon>Eukaryota</taxon>
        <taxon>Metazoa</taxon>
        <taxon>Ecdysozoa</taxon>
        <taxon>Arthropoda</taxon>
        <taxon>Hexapoda</taxon>
        <taxon>Insecta</taxon>
        <taxon>Pterygota</taxon>
        <taxon>Neoptera</taxon>
        <taxon>Endopterygota</taxon>
        <taxon>Diptera</taxon>
        <taxon>Brachycera</taxon>
        <taxon>Muscomorpha</taxon>
        <taxon>Ephydroidea</taxon>
        <taxon>Drosophilidae</taxon>
        <taxon>Drosophila</taxon>
        <taxon>Sophophora</taxon>
    </lineage>
</organism>
<evidence type="ECO:0000313" key="2">
    <source>
        <dbReference type="RefSeq" id="XP_070144404.1"/>
    </source>
</evidence>
<gene>
    <name evidence="2 3" type="primary">LOC138929138</name>
</gene>
<dbReference type="RefSeq" id="XP_070144404.1">
    <property type="nucleotide sequence ID" value="XM_070288303.1"/>
</dbReference>
<evidence type="ECO:0000313" key="3">
    <source>
        <dbReference type="RefSeq" id="XP_070144408.1"/>
    </source>
</evidence>
<evidence type="ECO:0000313" key="1">
    <source>
        <dbReference type="Proteomes" id="UP001652661"/>
    </source>
</evidence>
<keyword evidence="1" id="KW-1185">Reference proteome</keyword>
<name>A0ABM4GNX4_DROKI</name>
<dbReference type="GeneID" id="138929138"/>